<evidence type="ECO:0000313" key="2">
    <source>
        <dbReference type="EMBL" id="TKX22151.1"/>
    </source>
</evidence>
<reference evidence="2 3" key="1">
    <citation type="submission" date="2018-02" db="EMBL/GenBank/DDBJ databases">
        <title>Draft genome sequences of Elsinoe sp., causing black scab on jojoba.</title>
        <authorList>
            <person name="Stodart B."/>
            <person name="Jeffress S."/>
            <person name="Ash G."/>
            <person name="Arun Chinnappa K."/>
        </authorList>
    </citation>
    <scope>NUCLEOTIDE SEQUENCE [LARGE SCALE GENOMIC DNA]</scope>
    <source>
        <strain evidence="2 3">Hillstone_2</strain>
    </source>
</reference>
<evidence type="ECO:0000313" key="3">
    <source>
        <dbReference type="Proteomes" id="UP000308133"/>
    </source>
</evidence>
<dbReference type="Proteomes" id="UP000308133">
    <property type="component" value="Unassembled WGS sequence"/>
</dbReference>
<evidence type="ECO:0000256" key="1">
    <source>
        <dbReference type="SAM" id="MobiDB-lite"/>
    </source>
</evidence>
<dbReference type="AlphaFoldDB" id="A0A4U7AYY0"/>
<proteinExistence type="predicted"/>
<gene>
    <name evidence="2" type="ORF">C1H76_5627</name>
</gene>
<protein>
    <submittedName>
        <fullName evidence="2">Uncharacterized protein</fullName>
    </submittedName>
</protein>
<dbReference type="EMBL" id="PTQR01000072">
    <property type="protein sequence ID" value="TKX22151.1"/>
    <property type="molecule type" value="Genomic_DNA"/>
</dbReference>
<sequence length="158" mass="15986">MEVGTLRVTGGAVEEDRLGSTARDTAVAPADGAISSNARVHMAVTAEGMAGSAVRDDAAALVECRLESTATGTAAATAEVMAGSVANDTRMAGTGRGTARAAAAARRLRNTLWTVGGNVRQATVVAPMDHDAARGSVGSMVQRLEARVRLDRGAARAP</sequence>
<name>A0A4U7AYY0_9PEZI</name>
<accession>A0A4U7AYY0</accession>
<feature type="region of interest" description="Disordered" evidence="1">
    <location>
        <begin position="1"/>
        <end position="24"/>
    </location>
</feature>
<organism evidence="2 3">
    <name type="scientific">Elsinoe australis</name>
    <dbReference type="NCBI Taxonomy" id="40998"/>
    <lineage>
        <taxon>Eukaryota</taxon>
        <taxon>Fungi</taxon>
        <taxon>Dikarya</taxon>
        <taxon>Ascomycota</taxon>
        <taxon>Pezizomycotina</taxon>
        <taxon>Dothideomycetes</taxon>
        <taxon>Dothideomycetidae</taxon>
        <taxon>Myriangiales</taxon>
        <taxon>Elsinoaceae</taxon>
        <taxon>Elsinoe</taxon>
    </lineage>
</organism>
<comment type="caution">
    <text evidence="2">The sequence shown here is derived from an EMBL/GenBank/DDBJ whole genome shotgun (WGS) entry which is preliminary data.</text>
</comment>